<dbReference type="AlphaFoldDB" id="A0AA46I501"/>
<gene>
    <name evidence="1" type="ORF">EV215_1882</name>
</gene>
<keyword evidence="2" id="KW-1185">Reference proteome</keyword>
<comment type="caution">
    <text evidence="1">The sequence shown here is derived from an EMBL/GenBank/DDBJ whole genome shotgun (WGS) entry which is preliminary data.</text>
</comment>
<dbReference type="GO" id="GO:0005975">
    <property type="term" value="P:carbohydrate metabolic process"/>
    <property type="evidence" value="ECO:0007669"/>
    <property type="project" value="InterPro"/>
</dbReference>
<organism evidence="1 2">
    <name type="scientific">Hypnocyclicus thermotrophus</name>
    <dbReference type="NCBI Taxonomy" id="1627895"/>
    <lineage>
        <taxon>Bacteria</taxon>
        <taxon>Fusobacteriati</taxon>
        <taxon>Fusobacteriota</taxon>
        <taxon>Fusobacteriia</taxon>
        <taxon>Fusobacteriales</taxon>
        <taxon>Fusobacteriaceae</taxon>
        <taxon>Hypnocyclicus</taxon>
    </lineage>
</organism>
<reference evidence="1 2" key="1">
    <citation type="submission" date="2019-03" db="EMBL/GenBank/DDBJ databases">
        <title>Genomic Encyclopedia of Type Strains, Phase IV (KMG-IV): sequencing the most valuable type-strain genomes for metagenomic binning, comparative biology and taxonomic classification.</title>
        <authorList>
            <person name="Goeker M."/>
        </authorList>
    </citation>
    <scope>NUCLEOTIDE SEQUENCE [LARGE SCALE GENOMIC DNA]</scope>
    <source>
        <strain evidence="1 2">DSM 100055</strain>
    </source>
</reference>
<dbReference type="EMBL" id="SOBG01000009">
    <property type="protein sequence ID" value="TDT67878.1"/>
    <property type="molecule type" value="Genomic_DNA"/>
</dbReference>
<protein>
    <submittedName>
        <fullName evidence="1">Uncharacterized protein</fullName>
    </submittedName>
</protein>
<evidence type="ECO:0000313" key="1">
    <source>
        <dbReference type="EMBL" id="TDT67878.1"/>
    </source>
</evidence>
<sequence length="561" mass="67293">MKYEEIRKIIEQLLNYLSKENKNGKFPARTFYGETFTALSMLMYDKKKYNKEIEEIMEYYLNKKDKSVKDFHWEFNNYALFKIYEIENKLEYKENLFPLKFKGTNCSNWTMLRGLVKVITGKKEGLKEIRNKIKKNQLENGLIKDDKKVNSFQYHSFMLFLLIEAYEVTQKEWLLNSFIKGINFIYNITLANGDNSYIGRGQEQIFGYGPLLYSLEKAFIYTNDKKYKYLQKNVFIYLKKFIKKDGSIPLVLRASEKKYPFKININDINYLGWYGYNNYFDYLPFLTYFFVLLEQIFNEVEIEDENIDNKKDYYDGMYYIKRENVNYEAALAVPDYNGYLTNDMSFPYIIMGDKRITPMYGGEEYGSSLYSLEGIPLPNLFLNLNLREKIKEALYQLIFFKKISFLDRLKKILKIILKRNKKEEKYYFKNRLIYSLDFKGSFIGEGYFFKHRRDIEFKKNCIEIKETIISKDNLKIKEFKILNIFSLGSLQKKSKKEINSLINNKNISFEFKGLKEVRIDNKKYYCAIDEVTNISCYMEKDNLKKGEKIIFSYKINLNERI</sequence>
<proteinExistence type="predicted"/>
<dbReference type="SUPFAM" id="SSF48208">
    <property type="entry name" value="Six-hairpin glycosidases"/>
    <property type="match status" value="1"/>
</dbReference>
<dbReference type="RefSeq" id="WP_134113742.1">
    <property type="nucleotide sequence ID" value="NZ_SOBG01000009.1"/>
</dbReference>
<name>A0AA46I501_9FUSO</name>
<evidence type="ECO:0000313" key="2">
    <source>
        <dbReference type="Proteomes" id="UP000294678"/>
    </source>
</evidence>
<accession>A0AA46I501</accession>
<dbReference type="InterPro" id="IPR008928">
    <property type="entry name" value="6-hairpin_glycosidase_sf"/>
</dbReference>
<dbReference type="Proteomes" id="UP000294678">
    <property type="component" value="Unassembled WGS sequence"/>
</dbReference>